<accession>A0A6J5Q765</accession>
<protein>
    <submittedName>
        <fullName evidence="2">Uncharacterized protein</fullName>
    </submittedName>
</protein>
<keyword evidence="1" id="KW-0812">Transmembrane</keyword>
<evidence type="ECO:0000313" key="3">
    <source>
        <dbReference type="EMBL" id="CAB4220908.1"/>
    </source>
</evidence>
<proteinExistence type="predicted"/>
<feature type="transmembrane region" description="Helical" evidence="1">
    <location>
        <begin position="6"/>
        <end position="26"/>
    </location>
</feature>
<name>A0A6J5Q765_9CAUD</name>
<keyword evidence="1" id="KW-0472">Membrane</keyword>
<evidence type="ECO:0000313" key="2">
    <source>
        <dbReference type="EMBL" id="CAB4179372.1"/>
    </source>
</evidence>
<gene>
    <name evidence="2" type="ORF">UFOVP1033_101</name>
    <name evidence="3" type="ORF">UFOVP1631_101</name>
</gene>
<sequence>MNLTTRGWIVLVIVPVLILISLFTYATRDVCYVGKGGNLLGYGSCTKMIDEVIGENK</sequence>
<reference evidence="2" key="1">
    <citation type="submission" date="2020-05" db="EMBL/GenBank/DDBJ databases">
        <authorList>
            <person name="Chiriac C."/>
            <person name="Salcher M."/>
            <person name="Ghai R."/>
            <person name="Kavagutti S V."/>
        </authorList>
    </citation>
    <scope>NUCLEOTIDE SEQUENCE</scope>
</reference>
<dbReference type="EMBL" id="LR797501">
    <property type="protein sequence ID" value="CAB4220908.1"/>
    <property type="molecule type" value="Genomic_DNA"/>
</dbReference>
<evidence type="ECO:0000256" key="1">
    <source>
        <dbReference type="SAM" id="Phobius"/>
    </source>
</evidence>
<keyword evidence="1" id="KW-1133">Transmembrane helix</keyword>
<dbReference type="EMBL" id="LR796981">
    <property type="protein sequence ID" value="CAB4179372.1"/>
    <property type="molecule type" value="Genomic_DNA"/>
</dbReference>
<organism evidence="2">
    <name type="scientific">uncultured Caudovirales phage</name>
    <dbReference type="NCBI Taxonomy" id="2100421"/>
    <lineage>
        <taxon>Viruses</taxon>
        <taxon>Duplodnaviria</taxon>
        <taxon>Heunggongvirae</taxon>
        <taxon>Uroviricota</taxon>
        <taxon>Caudoviricetes</taxon>
        <taxon>Peduoviridae</taxon>
        <taxon>Maltschvirus</taxon>
        <taxon>Maltschvirus maltsch</taxon>
    </lineage>
</organism>